<protein>
    <submittedName>
        <fullName evidence="2">Uncharacterized protein</fullName>
    </submittedName>
</protein>
<evidence type="ECO:0000313" key="3">
    <source>
        <dbReference type="Proteomes" id="UP000038011"/>
    </source>
</evidence>
<evidence type="ECO:0000313" key="2">
    <source>
        <dbReference type="EMBL" id="KPB01515.1"/>
    </source>
</evidence>
<comment type="caution">
    <text evidence="2">The sequence shown here is derived from an EMBL/GenBank/DDBJ whole genome shotgun (WGS) entry which is preliminary data.</text>
</comment>
<organism evidence="2 3">
    <name type="scientific">Ahrensia marina</name>
    <dbReference type="NCBI Taxonomy" id="1514904"/>
    <lineage>
        <taxon>Bacteria</taxon>
        <taxon>Pseudomonadati</taxon>
        <taxon>Pseudomonadota</taxon>
        <taxon>Alphaproteobacteria</taxon>
        <taxon>Hyphomicrobiales</taxon>
        <taxon>Ahrensiaceae</taxon>
        <taxon>Ahrensia</taxon>
    </lineage>
</organism>
<feature type="transmembrane region" description="Helical" evidence="1">
    <location>
        <begin position="34"/>
        <end position="58"/>
    </location>
</feature>
<dbReference type="PATRIC" id="fig|1514904.3.peg.419"/>
<sequence length="151" mass="16735">MSTGTKLKVLQAVVAAIFTLVVSVFYPIGDAGFIIFIVPVMFFAAYLWAGIIFFFVDLIWKLVAKPEERLFAVAMLVSSVFITAMLAAAYWLIKDSLGVGATIIYTIGAYGIFSIVRWFRRHTASYYAALEAERNDAKATEIEPQQGETSN</sequence>
<dbReference type="Proteomes" id="UP000038011">
    <property type="component" value="Unassembled WGS sequence"/>
</dbReference>
<accession>A0A0N0E7S2</accession>
<reference evidence="2 3" key="1">
    <citation type="submission" date="2015-01" db="EMBL/GenBank/DDBJ databases">
        <title>Ahrensia donghaiensis sp. nov., a novel dimethylsulphoniopropionate-cleavage bacterium isolated from seawater and emended descriptions of the genus Ahrensia and Ahrensia kielensis.</title>
        <authorList>
            <person name="Liu J."/>
        </authorList>
    </citation>
    <scope>NUCLEOTIDE SEQUENCE [LARGE SCALE GENOMIC DNA]</scope>
    <source>
        <strain evidence="2 3">LZD062</strain>
    </source>
</reference>
<feature type="transmembrane region" description="Helical" evidence="1">
    <location>
        <begin position="70"/>
        <end position="93"/>
    </location>
</feature>
<name>A0A0N0E7S2_9HYPH</name>
<proteinExistence type="predicted"/>
<keyword evidence="3" id="KW-1185">Reference proteome</keyword>
<gene>
    <name evidence="2" type="ORF">SU32_08005</name>
</gene>
<keyword evidence="1" id="KW-0472">Membrane</keyword>
<keyword evidence="1" id="KW-0812">Transmembrane</keyword>
<dbReference type="AlphaFoldDB" id="A0A0N0E7S2"/>
<keyword evidence="1" id="KW-1133">Transmembrane helix</keyword>
<feature type="transmembrane region" description="Helical" evidence="1">
    <location>
        <begin position="9"/>
        <end position="28"/>
    </location>
</feature>
<evidence type="ECO:0000256" key="1">
    <source>
        <dbReference type="SAM" id="Phobius"/>
    </source>
</evidence>
<feature type="transmembrane region" description="Helical" evidence="1">
    <location>
        <begin position="99"/>
        <end position="119"/>
    </location>
</feature>
<dbReference type="EMBL" id="JXMU01000010">
    <property type="protein sequence ID" value="KPB01515.1"/>
    <property type="molecule type" value="Genomic_DNA"/>
</dbReference>